<gene>
    <name evidence="7" type="ORF">BK809_0000558</name>
</gene>
<protein>
    <recommendedName>
        <fullName evidence="4">Restriction of telomere capping protein 5</fullName>
    </recommendedName>
</protein>
<evidence type="ECO:0000256" key="5">
    <source>
        <dbReference type="ARBA" id="ARBA00022490"/>
    </source>
</evidence>
<dbReference type="AlphaFoldDB" id="A0A1S8BHV7"/>
<feature type="domain" description="TLDc" evidence="6">
    <location>
        <begin position="367"/>
        <end position="598"/>
    </location>
</feature>
<comment type="function">
    <text evidence="1">May be involved in a process influencing telomere capping.</text>
</comment>
<comment type="caution">
    <text evidence="7">The sequence shown here is derived from an EMBL/GenBank/DDBJ whole genome shotgun (WGS) entry which is preliminary data.</text>
</comment>
<organism evidence="7 8">
    <name type="scientific">Diplodia seriata</name>
    <dbReference type="NCBI Taxonomy" id="420778"/>
    <lineage>
        <taxon>Eukaryota</taxon>
        <taxon>Fungi</taxon>
        <taxon>Dikarya</taxon>
        <taxon>Ascomycota</taxon>
        <taxon>Pezizomycotina</taxon>
        <taxon>Dothideomycetes</taxon>
        <taxon>Dothideomycetes incertae sedis</taxon>
        <taxon>Botryosphaeriales</taxon>
        <taxon>Botryosphaeriaceae</taxon>
        <taxon>Diplodia</taxon>
    </lineage>
</organism>
<reference evidence="7 8" key="1">
    <citation type="submission" date="2017-01" db="EMBL/GenBank/DDBJ databases">
        <title>Draft genome sequence of Diplodia seriata F98.1, a fungal species involved in grapevine trunk diseases.</title>
        <authorList>
            <person name="Robert-Siegwald G."/>
            <person name="Vallet J."/>
            <person name="Abou-Mansour E."/>
            <person name="Xu J."/>
            <person name="Rey P."/>
            <person name="Bertsch C."/>
            <person name="Rego C."/>
            <person name="Larignon P."/>
            <person name="Fontaine F."/>
            <person name="Lebrun M.-H."/>
        </authorList>
    </citation>
    <scope>NUCLEOTIDE SEQUENCE [LARGE SCALE GENOMIC DNA]</scope>
    <source>
        <strain evidence="7 8">F98.1</strain>
    </source>
</reference>
<name>A0A1S8BHV7_9PEZI</name>
<evidence type="ECO:0000256" key="2">
    <source>
        <dbReference type="ARBA" id="ARBA00004496"/>
    </source>
</evidence>
<comment type="similarity">
    <text evidence="3">Belongs to the RTC5 family.</text>
</comment>
<dbReference type="InterPro" id="IPR006571">
    <property type="entry name" value="TLDc_dom"/>
</dbReference>
<dbReference type="STRING" id="420778.A0A1S8BHV7"/>
<dbReference type="GO" id="GO:0006979">
    <property type="term" value="P:response to oxidative stress"/>
    <property type="evidence" value="ECO:0007669"/>
    <property type="project" value="TreeGrafter"/>
</dbReference>
<evidence type="ECO:0000256" key="4">
    <source>
        <dbReference type="ARBA" id="ARBA00015163"/>
    </source>
</evidence>
<dbReference type="PROSITE" id="PS51886">
    <property type="entry name" value="TLDC"/>
    <property type="match status" value="1"/>
</dbReference>
<dbReference type="PANTHER" id="PTHR23354:SF130">
    <property type="entry name" value="RESTRICTION OF TELOMERE CAPPING PROTEIN 5"/>
    <property type="match status" value="1"/>
</dbReference>
<dbReference type="GO" id="GO:0005737">
    <property type="term" value="C:cytoplasm"/>
    <property type="evidence" value="ECO:0007669"/>
    <property type="project" value="UniProtKB-SubCell"/>
</dbReference>
<evidence type="ECO:0000313" key="7">
    <source>
        <dbReference type="EMBL" id="OMP86883.1"/>
    </source>
</evidence>
<evidence type="ECO:0000256" key="1">
    <source>
        <dbReference type="ARBA" id="ARBA00002738"/>
    </source>
</evidence>
<accession>A0A1S8BHV7</accession>
<evidence type="ECO:0000256" key="3">
    <source>
        <dbReference type="ARBA" id="ARBA00006731"/>
    </source>
</evidence>
<proteinExistence type="inferred from homology"/>
<dbReference type="OrthoDB" id="289228at2759"/>
<evidence type="ECO:0000313" key="8">
    <source>
        <dbReference type="Proteomes" id="UP000190776"/>
    </source>
</evidence>
<dbReference type="SMART" id="SM00584">
    <property type="entry name" value="TLDc"/>
    <property type="match status" value="1"/>
</dbReference>
<dbReference type="Proteomes" id="UP000190776">
    <property type="component" value="Unassembled WGS sequence"/>
</dbReference>
<keyword evidence="5" id="KW-0963">Cytoplasm</keyword>
<dbReference type="Pfam" id="PF07534">
    <property type="entry name" value="TLD"/>
    <property type="match status" value="1"/>
</dbReference>
<sequence length="651" mass="71248">MGQGYSSDAPPPTYGTFALDPDLRLSQAPCADPRPEQLSLELVRRFADKCYTPLEIYCFKAVFKALADSSSGIRHWSEPTLCRFLALPDSLAAGSVVFHMASYLGAFPFPSQAPAILTSDNLLKVVTLLTRRHTPVLGKKGDAVWIREIYRSLAVYDRGLQQATKDAEDADGDNSQDRETQAVAAYDGFAVDAPVDDEDDEDDGDALALAALDSMDAVEVFKQGEQSTLSHSIIPTDNFLRLIQLLLFIAPLEAQDDLAVYGLQLTDKRLKGLRETANNILSSFGIEKSPGVNYKTFHAVVSSSLPYMFDGLNPLFEHFLFAKDFDLSKRKNSAASASAETAPESPKDTPRKKQILAPEPILLSEGEILDFNLVNQLSFLIRGNNLFRRLRPLYAGGTHGFSMGSFEKSVFNWRAPSILLVSGTLLSDKPETPSERVFADSLPPKRLPSSLDLPSRNTTNQTLTFGAYIPVPWKGTPKAAFGDASTQLFQLSPTHDLFAASTLSTDYVYLNKPPHHPSGIGLGSPVPQADTSRAHGRARGAVPLGAVSLHLDSGLEFAVFTHLAEGGGSFHPSRNPHRRNRSWQDRFAIEAIEVWGCGGDDEAEAQRKAWAWEEREAEARRRVNLGTGDIDADRELLKLAGILQERSGGSM</sequence>
<dbReference type="GO" id="GO:0005634">
    <property type="term" value="C:nucleus"/>
    <property type="evidence" value="ECO:0007669"/>
    <property type="project" value="TreeGrafter"/>
</dbReference>
<dbReference type="PANTHER" id="PTHR23354">
    <property type="entry name" value="NUCLEOLAR PROTEIN 7/ESTROGEN RECEPTOR COACTIVATOR-RELATED"/>
    <property type="match status" value="1"/>
</dbReference>
<dbReference type="EMBL" id="MSZU01000077">
    <property type="protein sequence ID" value="OMP86883.1"/>
    <property type="molecule type" value="Genomic_DNA"/>
</dbReference>
<comment type="subcellular location">
    <subcellularLocation>
        <location evidence="2">Cytoplasm</location>
    </subcellularLocation>
</comment>
<evidence type="ECO:0000259" key="6">
    <source>
        <dbReference type="PROSITE" id="PS51886"/>
    </source>
</evidence>